<organism evidence="1 2">
    <name type="scientific">Cysteiniphilum litorale</name>
    <dbReference type="NCBI Taxonomy" id="2056700"/>
    <lineage>
        <taxon>Bacteria</taxon>
        <taxon>Pseudomonadati</taxon>
        <taxon>Pseudomonadota</taxon>
        <taxon>Gammaproteobacteria</taxon>
        <taxon>Thiotrichales</taxon>
        <taxon>Fastidiosibacteraceae</taxon>
        <taxon>Cysteiniphilum</taxon>
    </lineage>
</organism>
<gene>
    <name evidence="1" type="ORF">GCM10010995_07580</name>
</gene>
<dbReference type="AlphaFoldDB" id="A0A8J2Z388"/>
<dbReference type="RefSeq" id="WP_117002121.1">
    <property type="nucleotide sequence ID" value="NZ_BMJS01000005.1"/>
</dbReference>
<comment type="caution">
    <text evidence="1">The sequence shown here is derived from an EMBL/GenBank/DDBJ whole genome shotgun (WGS) entry which is preliminary data.</text>
</comment>
<proteinExistence type="predicted"/>
<keyword evidence="2" id="KW-1185">Reference proteome</keyword>
<evidence type="ECO:0000313" key="2">
    <source>
        <dbReference type="Proteomes" id="UP000636949"/>
    </source>
</evidence>
<protein>
    <submittedName>
        <fullName evidence="1">Uncharacterized protein</fullName>
    </submittedName>
</protein>
<dbReference type="EMBL" id="BMJS01000005">
    <property type="protein sequence ID" value="GGF92898.1"/>
    <property type="molecule type" value="Genomic_DNA"/>
</dbReference>
<name>A0A8J2Z388_9GAMM</name>
<reference evidence="1" key="2">
    <citation type="submission" date="2020-09" db="EMBL/GenBank/DDBJ databases">
        <authorList>
            <person name="Sun Q."/>
            <person name="Zhou Y."/>
        </authorList>
    </citation>
    <scope>NUCLEOTIDE SEQUENCE</scope>
    <source>
        <strain evidence="1">CGMCC 1.15758</strain>
    </source>
</reference>
<reference evidence="1" key="1">
    <citation type="journal article" date="2014" name="Int. J. Syst. Evol. Microbiol.">
        <title>Complete genome sequence of Corynebacterium casei LMG S-19264T (=DSM 44701T), isolated from a smear-ripened cheese.</title>
        <authorList>
            <consortium name="US DOE Joint Genome Institute (JGI-PGF)"/>
            <person name="Walter F."/>
            <person name="Albersmeier A."/>
            <person name="Kalinowski J."/>
            <person name="Ruckert C."/>
        </authorList>
    </citation>
    <scope>NUCLEOTIDE SEQUENCE</scope>
    <source>
        <strain evidence="1">CGMCC 1.15758</strain>
    </source>
</reference>
<evidence type="ECO:0000313" key="1">
    <source>
        <dbReference type="EMBL" id="GGF92898.1"/>
    </source>
</evidence>
<dbReference type="Proteomes" id="UP000636949">
    <property type="component" value="Unassembled WGS sequence"/>
</dbReference>
<accession>A0A8J2Z388</accession>
<sequence length="139" mass="16040">MNDMSDIVFKTTEDQQNFEKAKKLLKRTLKLFHADGGIGIAQDQHQKILSYEFIINLNKIPVNFGTCLTTYELLEKSKLYHELVKDSITSKIDIYENCASKAQSNPSYRPLMIDLQIASEKVRQIHQIENNLMPSKLVH</sequence>